<dbReference type="Proteomes" id="UP000603457">
    <property type="component" value="Unassembled WGS sequence"/>
</dbReference>
<dbReference type="Pfam" id="PF00188">
    <property type="entry name" value="CAP"/>
    <property type="match status" value="1"/>
</dbReference>
<name>A0ABR8G3F4_9NOSO</name>
<dbReference type="RefSeq" id="WP_190970384.1">
    <property type="nucleotide sequence ID" value="NZ_JACJTB010000049.1"/>
</dbReference>
<dbReference type="InterPro" id="IPR035940">
    <property type="entry name" value="CAP_sf"/>
</dbReference>
<evidence type="ECO:0000259" key="2">
    <source>
        <dbReference type="Pfam" id="PF00188"/>
    </source>
</evidence>
<comment type="caution">
    <text evidence="3">The sequence shown here is derived from an EMBL/GenBank/DDBJ whole genome shotgun (WGS) entry which is preliminary data.</text>
</comment>
<feature type="signal peptide" evidence="1">
    <location>
        <begin position="1"/>
        <end position="17"/>
    </location>
</feature>
<dbReference type="Gene3D" id="3.40.33.10">
    <property type="entry name" value="CAP"/>
    <property type="match status" value="1"/>
</dbReference>
<feature type="chain" id="PRO_5047130707" evidence="1">
    <location>
        <begin position="18"/>
        <end position="178"/>
    </location>
</feature>
<keyword evidence="1" id="KW-0732">Signal</keyword>
<reference evidence="3 4" key="1">
    <citation type="journal article" date="2020" name="ISME J.">
        <title>Comparative genomics reveals insights into cyanobacterial evolution and habitat adaptation.</title>
        <authorList>
            <person name="Chen M.Y."/>
            <person name="Teng W.K."/>
            <person name="Zhao L."/>
            <person name="Hu C.X."/>
            <person name="Zhou Y.K."/>
            <person name="Han B.P."/>
            <person name="Song L.R."/>
            <person name="Shu W.S."/>
        </authorList>
    </citation>
    <scope>NUCLEOTIDE SEQUENCE [LARGE SCALE GENOMIC DNA]</scope>
    <source>
        <strain evidence="3 4">FACHB-130</strain>
    </source>
</reference>
<keyword evidence="4" id="KW-1185">Reference proteome</keyword>
<evidence type="ECO:0000313" key="3">
    <source>
        <dbReference type="EMBL" id="MBD2597752.1"/>
    </source>
</evidence>
<dbReference type="InterPro" id="IPR014044">
    <property type="entry name" value="CAP_dom"/>
</dbReference>
<sequence length="178" mass="19270">MLRQPAFGIALSTLVLASGFITTPIPSHSSTNSTTQPVASSQLASSTTTFNTTALEKSVFEQINRYRVSKKLPKLTLNANISRQARIHSQNMAKGKVPFSHNGFEKRVMSTSIRFNSAGENVAVNQGYSNPATQAVIGWLESPGHLKNIKGNYNLTGVGVATNQQGEVYLTQIFLLTN</sequence>
<dbReference type="PANTHER" id="PTHR31157:SF1">
    <property type="entry name" value="SCP DOMAIN-CONTAINING PROTEIN"/>
    <property type="match status" value="1"/>
</dbReference>
<accession>A0ABR8G3F4</accession>
<dbReference type="CDD" id="cd05379">
    <property type="entry name" value="CAP_bacterial"/>
    <property type="match status" value="1"/>
</dbReference>
<dbReference type="SUPFAM" id="SSF55797">
    <property type="entry name" value="PR-1-like"/>
    <property type="match status" value="1"/>
</dbReference>
<feature type="domain" description="SCP" evidence="2">
    <location>
        <begin position="61"/>
        <end position="174"/>
    </location>
</feature>
<evidence type="ECO:0000256" key="1">
    <source>
        <dbReference type="SAM" id="SignalP"/>
    </source>
</evidence>
<organism evidence="3 4">
    <name type="scientific">Nostoc spongiaeforme FACHB-130</name>
    <dbReference type="NCBI Taxonomy" id="1357510"/>
    <lineage>
        <taxon>Bacteria</taxon>
        <taxon>Bacillati</taxon>
        <taxon>Cyanobacteriota</taxon>
        <taxon>Cyanophyceae</taxon>
        <taxon>Nostocales</taxon>
        <taxon>Nostocaceae</taxon>
        <taxon>Nostoc</taxon>
    </lineage>
</organism>
<dbReference type="EMBL" id="JACJTB010000049">
    <property type="protein sequence ID" value="MBD2597752.1"/>
    <property type="molecule type" value="Genomic_DNA"/>
</dbReference>
<evidence type="ECO:0000313" key="4">
    <source>
        <dbReference type="Proteomes" id="UP000603457"/>
    </source>
</evidence>
<proteinExistence type="predicted"/>
<gene>
    <name evidence="3" type="ORF">H6G74_26010</name>
</gene>
<dbReference type="PANTHER" id="PTHR31157">
    <property type="entry name" value="SCP DOMAIN-CONTAINING PROTEIN"/>
    <property type="match status" value="1"/>
</dbReference>
<protein>
    <submittedName>
        <fullName evidence="3">CAP domain-containing protein</fullName>
    </submittedName>
</protein>